<dbReference type="Proteomes" id="UP000257109">
    <property type="component" value="Unassembled WGS sequence"/>
</dbReference>
<protein>
    <recommendedName>
        <fullName evidence="3">Integrase catalytic domain-containing protein</fullName>
    </recommendedName>
</protein>
<name>A0A371E9W1_MUCPR</name>
<accession>A0A371E9W1</accession>
<dbReference type="PANTHER" id="PTHR42648">
    <property type="entry name" value="TRANSPOSASE, PUTATIVE-RELATED"/>
    <property type="match status" value="1"/>
</dbReference>
<feature type="non-terminal residue" evidence="1">
    <location>
        <position position="1"/>
    </location>
</feature>
<evidence type="ECO:0000313" key="2">
    <source>
        <dbReference type="Proteomes" id="UP000257109"/>
    </source>
</evidence>
<comment type="caution">
    <text evidence="1">The sequence shown here is derived from an EMBL/GenBank/DDBJ whole genome shotgun (WGS) entry which is preliminary data.</text>
</comment>
<dbReference type="EMBL" id="QJKJ01015276">
    <property type="protein sequence ID" value="RDX62789.1"/>
    <property type="molecule type" value="Genomic_DNA"/>
</dbReference>
<keyword evidence="2" id="KW-1185">Reference proteome</keyword>
<evidence type="ECO:0008006" key="3">
    <source>
        <dbReference type="Google" id="ProtNLM"/>
    </source>
</evidence>
<organism evidence="1 2">
    <name type="scientific">Mucuna pruriens</name>
    <name type="common">Velvet bean</name>
    <name type="synonym">Dolichos pruriens</name>
    <dbReference type="NCBI Taxonomy" id="157652"/>
    <lineage>
        <taxon>Eukaryota</taxon>
        <taxon>Viridiplantae</taxon>
        <taxon>Streptophyta</taxon>
        <taxon>Embryophyta</taxon>
        <taxon>Tracheophyta</taxon>
        <taxon>Spermatophyta</taxon>
        <taxon>Magnoliopsida</taxon>
        <taxon>eudicotyledons</taxon>
        <taxon>Gunneridae</taxon>
        <taxon>Pentapetalae</taxon>
        <taxon>rosids</taxon>
        <taxon>fabids</taxon>
        <taxon>Fabales</taxon>
        <taxon>Fabaceae</taxon>
        <taxon>Papilionoideae</taxon>
        <taxon>50 kb inversion clade</taxon>
        <taxon>NPAAA clade</taxon>
        <taxon>indigoferoid/millettioid clade</taxon>
        <taxon>Phaseoleae</taxon>
        <taxon>Mucuna</taxon>
    </lineage>
</organism>
<proteinExistence type="predicted"/>
<dbReference type="STRING" id="157652.A0A371E9W1"/>
<dbReference type="AlphaFoldDB" id="A0A371E9W1"/>
<evidence type="ECO:0000313" key="1">
    <source>
        <dbReference type="EMBL" id="RDX62789.1"/>
    </source>
</evidence>
<dbReference type="InterPro" id="IPR012337">
    <property type="entry name" value="RNaseH-like_sf"/>
</dbReference>
<dbReference type="PANTHER" id="PTHR42648:SF27">
    <property type="entry name" value="RNA-DIRECTED DNA POLYMERASE"/>
    <property type="match status" value="1"/>
</dbReference>
<sequence>MYVGLLEQWLEELKNEVQNQLGKNTKVLQIYRGGEYLSQQFDDHPKECEIISQLTPPRTLQWNGVLRKEESNFVGYGSIHDESFRPFTLFLGTCFANNSFSLNRVSLKAIQVTTYEIWIGKRPSVSFMNICSCKAY</sequence>
<dbReference type="InterPro" id="IPR039537">
    <property type="entry name" value="Retrotran_Ty1/copia-like"/>
</dbReference>
<reference evidence="1" key="1">
    <citation type="submission" date="2018-05" db="EMBL/GenBank/DDBJ databases">
        <title>Draft genome of Mucuna pruriens seed.</title>
        <authorList>
            <person name="Nnadi N.E."/>
            <person name="Vos R."/>
            <person name="Hasami M.H."/>
            <person name="Devisetty U.K."/>
            <person name="Aguiy J.C."/>
        </authorList>
    </citation>
    <scope>NUCLEOTIDE SEQUENCE [LARGE SCALE GENOMIC DNA]</scope>
    <source>
        <strain evidence="1">JCA_2017</strain>
    </source>
</reference>
<feature type="non-terminal residue" evidence="1">
    <location>
        <position position="136"/>
    </location>
</feature>
<dbReference type="SUPFAM" id="SSF53098">
    <property type="entry name" value="Ribonuclease H-like"/>
    <property type="match status" value="1"/>
</dbReference>
<gene>
    <name evidence="1" type="ORF">CR513_58841</name>
</gene>
<dbReference type="OrthoDB" id="1935865at2759"/>